<comment type="caution">
    <text evidence="10">The sequence shown here is derived from an EMBL/GenBank/DDBJ whole genome shotgun (WGS) entry which is preliminary data.</text>
</comment>
<comment type="subcellular location">
    <subcellularLocation>
        <location evidence="1 7">Cell membrane</location>
        <topology evidence="1 7">Multi-pass membrane protein</topology>
    </subcellularLocation>
</comment>
<dbReference type="PROSITE" id="PS50928">
    <property type="entry name" value="ABC_TM1"/>
    <property type="match status" value="1"/>
</dbReference>
<dbReference type="InterPro" id="IPR035906">
    <property type="entry name" value="MetI-like_sf"/>
</dbReference>
<sequence>MTGGTGLGVRVTGAPPGAGGRVAVARPSPAPRGRRSRRRRASAVAGYLFLLPWFVGLVGLVLGPMLASAYLSFTEYDLFTDARWVGLANYSEALTADTDFRQSVSVTFTYVVVSVPLRLAVALALALVMNRAMRGMAFYRSVMYLPSLLGGSVGIAVLWRQLFGRDGAVNDLLGLVGIQGPNWIADPDYSLLTIIVLAVWQFGSPMIIFLAGLRNIPAELLEAAYVDGAGTIRRFFSITLPLLTPIVFFNLVMQTIVAFQAFTPSYIISNGTGGPVGSTLFYTLYLYQKAFAEFEMGYASALAWILVAIIAAFTAVAFLSSRRWVFYADEGR</sequence>
<feature type="domain" description="ABC transmembrane type-1" evidence="9">
    <location>
        <begin position="104"/>
        <end position="317"/>
    </location>
</feature>
<reference evidence="11" key="1">
    <citation type="journal article" date="2019" name="Int. J. Syst. Evol. Microbiol.">
        <title>The Global Catalogue of Microorganisms (GCM) 10K type strain sequencing project: providing services to taxonomists for standard genome sequencing and annotation.</title>
        <authorList>
            <consortium name="The Broad Institute Genomics Platform"/>
            <consortium name="The Broad Institute Genome Sequencing Center for Infectious Disease"/>
            <person name="Wu L."/>
            <person name="Ma J."/>
        </authorList>
    </citation>
    <scope>NUCLEOTIDE SEQUENCE [LARGE SCALE GENOMIC DNA]</scope>
    <source>
        <strain evidence="11">JCM 1490</strain>
    </source>
</reference>
<dbReference type="CDD" id="cd06261">
    <property type="entry name" value="TM_PBP2"/>
    <property type="match status" value="1"/>
</dbReference>
<evidence type="ECO:0000256" key="8">
    <source>
        <dbReference type="SAM" id="MobiDB-lite"/>
    </source>
</evidence>
<evidence type="ECO:0000313" key="11">
    <source>
        <dbReference type="Proteomes" id="UP001596455"/>
    </source>
</evidence>
<feature type="transmembrane region" description="Helical" evidence="7">
    <location>
        <begin position="108"/>
        <end position="129"/>
    </location>
</feature>
<gene>
    <name evidence="10" type="ORF">ACFQQL_10800</name>
</gene>
<feature type="transmembrane region" description="Helical" evidence="7">
    <location>
        <begin position="265"/>
        <end position="287"/>
    </location>
</feature>
<feature type="transmembrane region" description="Helical" evidence="7">
    <location>
        <begin position="44"/>
        <end position="71"/>
    </location>
</feature>
<dbReference type="SUPFAM" id="SSF161098">
    <property type="entry name" value="MetI-like"/>
    <property type="match status" value="1"/>
</dbReference>
<feature type="transmembrane region" description="Helical" evidence="7">
    <location>
        <begin position="189"/>
        <end position="213"/>
    </location>
</feature>
<dbReference type="RefSeq" id="WP_382394175.1">
    <property type="nucleotide sequence ID" value="NZ_JBHTCQ010000002.1"/>
</dbReference>
<proteinExistence type="inferred from homology"/>
<dbReference type="Gene3D" id="1.10.3720.10">
    <property type="entry name" value="MetI-like"/>
    <property type="match status" value="1"/>
</dbReference>
<keyword evidence="3" id="KW-1003">Cell membrane</keyword>
<keyword evidence="6 7" id="KW-0472">Membrane</keyword>
<dbReference type="PANTHER" id="PTHR30193:SF1">
    <property type="entry name" value="ABC TRANSPORTER PERMEASE PROTEIN YESP-RELATED"/>
    <property type="match status" value="1"/>
</dbReference>
<feature type="transmembrane region" description="Helical" evidence="7">
    <location>
        <begin position="141"/>
        <end position="159"/>
    </location>
</feature>
<dbReference type="Proteomes" id="UP001596455">
    <property type="component" value="Unassembled WGS sequence"/>
</dbReference>
<name>A0ABW2Q7V2_9MICO</name>
<organism evidence="10 11">
    <name type="scientific">Georgenia alba</name>
    <dbReference type="NCBI Taxonomy" id="2233858"/>
    <lineage>
        <taxon>Bacteria</taxon>
        <taxon>Bacillati</taxon>
        <taxon>Actinomycetota</taxon>
        <taxon>Actinomycetes</taxon>
        <taxon>Micrococcales</taxon>
        <taxon>Bogoriellaceae</taxon>
        <taxon>Georgenia</taxon>
    </lineage>
</organism>
<accession>A0ABW2Q7V2</accession>
<comment type="similarity">
    <text evidence="7">Belongs to the binding-protein-dependent transport system permease family.</text>
</comment>
<keyword evidence="5 7" id="KW-1133">Transmembrane helix</keyword>
<evidence type="ECO:0000313" key="10">
    <source>
        <dbReference type="EMBL" id="MFC7405596.1"/>
    </source>
</evidence>
<evidence type="ECO:0000256" key="5">
    <source>
        <dbReference type="ARBA" id="ARBA00022989"/>
    </source>
</evidence>
<evidence type="ECO:0000256" key="4">
    <source>
        <dbReference type="ARBA" id="ARBA00022692"/>
    </source>
</evidence>
<evidence type="ECO:0000256" key="1">
    <source>
        <dbReference type="ARBA" id="ARBA00004651"/>
    </source>
</evidence>
<evidence type="ECO:0000256" key="6">
    <source>
        <dbReference type="ARBA" id="ARBA00023136"/>
    </source>
</evidence>
<evidence type="ECO:0000256" key="7">
    <source>
        <dbReference type="RuleBase" id="RU363032"/>
    </source>
</evidence>
<feature type="compositionally biased region" description="Low complexity" evidence="8">
    <location>
        <begin position="8"/>
        <end position="27"/>
    </location>
</feature>
<keyword evidence="11" id="KW-1185">Reference proteome</keyword>
<dbReference type="InterPro" id="IPR000515">
    <property type="entry name" value="MetI-like"/>
</dbReference>
<feature type="transmembrane region" description="Helical" evidence="7">
    <location>
        <begin position="234"/>
        <end position="259"/>
    </location>
</feature>
<dbReference type="PANTHER" id="PTHR30193">
    <property type="entry name" value="ABC TRANSPORTER PERMEASE PROTEIN"/>
    <property type="match status" value="1"/>
</dbReference>
<dbReference type="InterPro" id="IPR051393">
    <property type="entry name" value="ABC_transporter_permease"/>
</dbReference>
<dbReference type="Pfam" id="PF00528">
    <property type="entry name" value="BPD_transp_1"/>
    <property type="match status" value="1"/>
</dbReference>
<keyword evidence="4 7" id="KW-0812">Transmembrane</keyword>
<keyword evidence="2 7" id="KW-0813">Transport</keyword>
<evidence type="ECO:0000259" key="9">
    <source>
        <dbReference type="PROSITE" id="PS50928"/>
    </source>
</evidence>
<dbReference type="EMBL" id="JBHTCQ010000002">
    <property type="protein sequence ID" value="MFC7405596.1"/>
    <property type="molecule type" value="Genomic_DNA"/>
</dbReference>
<feature type="region of interest" description="Disordered" evidence="8">
    <location>
        <begin position="1"/>
        <end position="37"/>
    </location>
</feature>
<evidence type="ECO:0000256" key="2">
    <source>
        <dbReference type="ARBA" id="ARBA00022448"/>
    </source>
</evidence>
<protein>
    <submittedName>
        <fullName evidence="10">Carbohydrate ABC transporter permease</fullName>
    </submittedName>
</protein>
<feature type="transmembrane region" description="Helical" evidence="7">
    <location>
        <begin position="299"/>
        <end position="319"/>
    </location>
</feature>
<evidence type="ECO:0000256" key="3">
    <source>
        <dbReference type="ARBA" id="ARBA00022475"/>
    </source>
</evidence>